<feature type="compositionally biased region" description="Basic and acidic residues" evidence="11">
    <location>
        <begin position="339"/>
        <end position="379"/>
    </location>
</feature>
<keyword evidence="10" id="KW-0175">Coiled coil</keyword>
<dbReference type="GO" id="GO:0005524">
    <property type="term" value="F:ATP binding"/>
    <property type="evidence" value="ECO:0007669"/>
    <property type="project" value="UniProtKB-UniRule"/>
</dbReference>
<dbReference type="FunFam" id="3.30.200.20:FF:000120">
    <property type="entry name" value="STE20-like serine/threonine-protein kinase"/>
    <property type="match status" value="1"/>
</dbReference>
<dbReference type="Gene3D" id="3.30.200.20">
    <property type="entry name" value="Phosphorylase Kinase, domain 1"/>
    <property type="match status" value="1"/>
</dbReference>
<dbReference type="InterPro" id="IPR011009">
    <property type="entry name" value="Kinase-like_dom_sf"/>
</dbReference>
<evidence type="ECO:0000259" key="12">
    <source>
        <dbReference type="PROSITE" id="PS50011"/>
    </source>
</evidence>
<dbReference type="AlphaFoldDB" id="A0A8C5NFY6"/>
<dbReference type="PROSITE" id="PS00107">
    <property type="entry name" value="PROTEIN_KINASE_ATP"/>
    <property type="match status" value="1"/>
</dbReference>
<keyword evidence="5" id="KW-0808">Transferase</keyword>
<evidence type="ECO:0000313" key="13">
    <source>
        <dbReference type="Ensembl" id="ENSGWIP00000052549.1"/>
    </source>
</evidence>
<feature type="compositionally biased region" description="Basic and acidic residues" evidence="11">
    <location>
        <begin position="542"/>
        <end position="558"/>
    </location>
</feature>
<feature type="binding site" evidence="9">
    <location>
        <position position="63"/>
    </location>
    <ligand>
        <name>ATP</name>
        <dbReference type="ChEBI" id="CHEBI:30616"/>
    </ligand>
</feature>
<feature type="compositionally biased region" description="Basic and acidic residues" evidence="11">
    <location>
        <begin position="518"/>
        <end position="532"/>
    </location>
</feature>
<gene>
    <name evidence="13" type="primary">slka</name>
</gene>
<organism evidence="13 14">
    <name type="scientific">Gouania willdenowi</name>
    <name type="common">Blunt-snouted clingfish</name>
    <name type="synonym">Lepadogaster willdenowi</name>
    <dbReference type="NCBI Taxonomy" id="441366"/>
    <lineage>
        <taxon>Eukaryota</taxon>
        <taxon>Metazoa</taxon>
        <taxon>Chordata</taxon>
        <taxon>Craniata</taxon>
        <taxon>Vertebrata</taxon>
        <taxon>Euteleostomi</taxon>
        <taxon>Actinopterygii</taxon>
        <taxon>Neopterygii</taxon>
        <taxon>Teleostei</taxon>
        <taxon>Neoteleostei</taxon>
        <taxon>Acanthomorphata</taxon>
        <taxon>Ovalentaria</taxon>
        <taxon>Blenniimorphae</taxon>
        <taxon>Blenniiformes</taxon>
        <taxon>Gobiesocoidei</taxon>
        <taxon>Gobiesocidae</taxon>
        <taxon>Gobiesocinae</taxon>
        <taxon>Gouania</taxon>
    </lineage>
</organism>
<keyword evidence="3" id="KW-0723">Serine/threonine-protein kinase</keyword>
<reference evidence="13" key="1">
    <citation type="submission" date="2020-06" db="EMBL/GenBank/DDBJ databases">
        <authorList>
            <consortium name="Wellcome Sanger Institute Data Sharing"/>
        </authorList>
    </citation>
    <scope>NUCLEOTIDE SEQUENCE [LARGE SCALE GENOMIC DNA]</scope>
</reference>
<feature type="compositionally biased region" description="Acidic residues" evidence="11">
    <location>
        <begin position="263"/>
        <end position="279"/>
    </location>
</feature>
<reference evidence="13" key="2">
    <citation type="submission" date="2025-08" db="UniProtKB">
        <authorList>
            <consortium name="Ensembl"/>
        </authorList>
    </citation>
    <scope>IDENTIFICATION</scope>
</reference>
<feature type="compositionally biased region" description="Acidic residues" evidence="11">
    <location>
        <begin position="408"/>
        <end position="418"/>
    </location>
</feature>
<dbReference type="SUPFAM" id="SSF56112">
    <property type="entry name" value="Protein kinase-like (PK-like)"/>
    <property type="match status" value="1"/>
</dbReference>
<evidence type="ECO:0000256" key="6">
    <source>
        <dbReference type="ARBA" id="ARBA00022777"/>
    </source>
</evidence>
<comment type="catalytic activity">
    <reaction evidence="7">
        <text>L-threonyl-[protein] + ATP = O-phospho-L-threonyl-[protein] + ADP + H(+)</text>
        <dbReference type="Rhea" id="RHEA:46608"/>
        <dbReference type="Rhea" id="RHEA-COMP:11060"/>
        <dbReference type="Rhea" id="RHEA-COMP:11605"/>
        <dbReference type="ChEBI" id="CHEBI:15378"/>
        <dbReference type="ChEBI" id="CHEBI:30013"/>
        <dbReference type="ChEBI" id="CHEBI:30616"/>
        <dbReference type="ChEBI" id="CHEBI:61977"/>
        <dbReference type="ChEBI" id="CHEBI:456216"/>
        <dbReference type="EC" id="2.7.11.1"/>
    </reaction>
</comment>
<keyword evidence="9" id="KW-0067">ATP-binding</keyword>
<comment type="similarity">
    <text evidence="1">Belongs to the protein kinase superfamily. STE Ser/Thr protein kinase family. STE20 subfamily.</text>
</comment>
<keyword evidence="14" id="KW-1185">Reference proteome</keyword>
<accession>A0A8C5NFY6</accession>
<sequence>MSFFNFRKIFKLGPDKKKKQYEHVHRDVNPEEIWDIIGELGDGAFGKVYKAQNKQNGTLAAAKVIDTKTEDELEDYMVEIDILASCNHHHIVKLLDAFYFEGKLWILIEFCAGGAVDAIMLADFGVSAKNTKTLQRRDSFIGTPYWMAPEVVMCETSKDRPYDYKADIWSLGVTLIELAQIEPPNHEMNPMRVLLKIAKSEPPTLMHPSRWSPEFNDFLRKALDKNVDNRWNATQLLQHPFATSVRDSRPLRELIAEAKAEVTEEIEDSKEEEEEEEPDTPAVPGHKRAPSDASVTSSEDDKVQPLPSALESLTEKKEDEPAEEAASDKLSDEGLGTSEVDKAEEEKLNEVSDDSHEHLDAGLKEQGKVHIAQDSKPEADQMENIPEEYGLSQPEGLEDTEIPQLANDELETAEGEEIKEDKPEQEAFEEEKEEEEPHEEKQEDEGAAEPQQNEVIAEILPAEEVPTEEESKENTEHEVTEKETDDDVPNDVLLNGDTENEVNPVETKTSEEDSSVDVEPKTKVLDIEPQEKPEDEETEQQNETKADTEESEPEKEALSDFVVIDKAGDASESSESNFPSTDVSVRENEEEPPCADETTSQDTVSVPESETNSDTKVEPGSPVVVKADVEKDSDSGSSSAADSSSLDLNLSISSFLSKSRDGGSVSIQELKSQKKTLKKTRKFLVDGVEVSVTTSKIVTDNDTKNEEMRFLRRQELRELRLLQKEEQRAQQQLSNKLQQQREHIYRRFEQETTAKKRQYDQEVENLEKKQKQTIERLEQDHTSRLRDEAKRIKGDQDKELSKFQNMLKNRKKEEQEFLQKQQQELDGALKKIIQQHKMEIATIEKDCLNHKQQLMRAREAAMWELEERHLQEKHQQLKQQLKDQYFMQRHQLLKRHDKEMEQMHRYNQRLIEEMKNKQTQERGRLPKIQRSDAKTRMAMFKKSLRITATGAFTPDQERERIKQFSVQEDKRQKNERLHQHQKHENQMRDLQLQCDSNIRELQQLQNEKCHLLIEHETQKLKELDEEHSQEIKEWREKLRPRKKALEEEFTRKLQEQEVFFKMSGESECLNPTTQSRVSKFYPIPNLHKAGL</sequence>
<feature type="coiled-coil region" evidence="10">
    <location>
        <begin position="804"/>
        <end position="920"/>
    </location>
</feature>
<dbReference type="Pfam" id="PF00069">
    <property type="entry name" value="Pkinase"/>
    <property type="match status" value="2"/>
</dbReference>
<dbReference type="InterPro" id="IPR051585">
    <property type="entry name" value="STE20_Ser/Thr_Kinases"/>
</dbReference>
<evidence type="ECO:0000256" key="10">
    <source>
        <dbReference type="SAM" id="Coils"/>
    </source>
</evidence>
<feature type="compositionally biased region" description="Polar residues" evidence="11">
    <location>
        <begin position="571"/>
        <end position="583"/>
    </location>
</feature>
<feature type="compositionally biased region" description="Low complexity" evidence="11">
    <location>
        <begin position="635"/>
        <end position="645"/>
    </location>
</feature>
<dbReference type="Gene3D" id="1.10.510.10">
    <property type="entry name" value="Transferase(Phosphotransferase) domain 1"/>
    <property type="match status" value="1"/>
</dbReference>
<feature type="compositionally biased region" description="Acidic residues" evidence="11">
    <location>
        <begin position="426"/>
        <end position="447"/>
    </location>
</feature>
<feature type="region of interest" description="Disordered" evidence="11">
    <location>
        <begin position="261"/>
        <end position="645"/>
    </location>
</feature>
<feature type="compositionally biased region" description="Polar residues" evidence="11">
    <location>
        <begin position="597"/>
        <end position="614"/>
    </location>
</feature>
<dbReference type="Proteomes" id="UP000694680">
    <property type="component" value="Chromosome 15"/>
</dbReference>
<comment type="catalytic activity">
    <reaction evidence="8">
        <text>L-seryl-[protein] + ATP = O-phospho-L-seryl-[protein] + ADP + H(+)</text>
        <dbReference type="Rhea" id="RHEA:17989"/>
        <dbReference type="Rhea" id="RHEA-COMP:9863"/>
        <dbReference type="Rhea" id="RHEA-COMP:11604"/>
        <dbReference type="ChEBI" id="CHEBI:15378"/>
        <dbReference type="ChEBI" id="CHEBI:29999"/>
        <dbReference type="ChEBI" id="CHEBI:30616"/>
        <dbReference type="ChEBI" id="CHEBI:83421"/>
        <dbReference type="ChEBI" id="CHEBI:456216"/>
        <dbReference type="EC" id="2.7.11.1"/>
    </reaction>
</comment>
<feature type="domain" description="Protein kinase" evidence="12">
    <location>
        <begin position="34"/>
        <end position="242"/>
    </location>
</feature>
<keyword evidence="9" id="KW-0547">Nucleotide-binding</keyword>
<dbReference type="PANTHER" id="PTHR46538">
    <property type="entry name" value="PROTEIN KINASE DOMAIN-CONTAINING PROTEIN"/>
    <property type="match status" value="1"/>
</dbReference>
<evidence type="ECO:0000256" key="2">
    <source>
        <dbReference type="ARBA" id="ARBA00012513"/>
    </source>
</evidence>
<keyword evidence="4" id="KW-0597">Phosphoprotein</keyword>
<dbReference type="PROSITE" id="PS50011">
    <property type="entry name" value="PROTEIN_KINASE_DOM"/>
    <property type="match status" value="1"/>
</dbReference>
<dbReference type="PANTHER" id="PTHR46538:SF1">
    <property type="entry name" value="NON-SPECIFIC SERINE_THREONINE PROTEIN KINASE"/>
    <property type="match status" value="1"/>
</dbReference>
<evidence type="ECO:0000256" key="5">
    <source>
        <dbReference type="ARBA" id="ARBA00022679"/>
    </source>
</evidence>
<proteinExistence type="inferred from homology"/>
<evidence type="ECO:0000256" key="3">
    <source>
        <dbReference type="ARBA" id="ARBA00022527"/>
    </source>
</evidence>
<evidence type="ECO:0000313" key="14">
    <source>
        <dbReference type="Proteomes" id="UP000694680"/>
    </source>
</evidence>
<protein>
    <recommendedName>
        <fullName evidence="2">non-specific serine/threonine protein kinase</fullName>
        <ecNumber evidence="2">2.7.11.1</ecNumber>
    </recommendedName>
</protein>
<feature type="region of interest" description="Disordered" evidence="11">
    <location>
        <begin position="965"/>
        <end position="986"/>
    </location>
</feature>
<name>A0A8C5NFY6_GOUWI</name>
<evidence type="ECO:0000256" key="9">
    <source>
        <dbReference type="PROSITE-ProRule" id="PRU10141"/>
    </source>
</evidence>
<reference evidence="13" key="3">
    <citation type="submission" date="2025-09" db="UniProtKB">
        <authorList>
            <consortium name="Ensembl"/>
        </authorList>
    </citation>
    <scope>IDENTIFICATION</scope>
</reference>
<dbReference type="InterPro" id="IPR022165">
    <property type="entry name" value="PKK"/>
</dbReference>
<feature type="compositionally biased region" description="Basic and acidic residues" evidence="11">
    <location>
        <begin position="472"/>
        <end position="482"/>
    </location>
</feature>
<evidence type="ECO:0000256" key="4">
    <source>
        <dbReference type="ARBA" id="ARBA00022553"/>
    </source>
</evidence>
<dbReference type="Pfam" id="PF12474">
    <property type="entry name" value="PKK"/>
    <property type="match status" value="2"/>
</dbReference>
<keyword evidence="6" id="KW-0418">Kinase</keyword>
<dbReference type="Ensembl" id="ENSGWIT00000056706.1">
    <property type="protein sequence ID" value="ENSGWIP00000052549.1"/>
    <property type="gene ID" value="ENSGWIG00000024496.1"/>
</dbReference>
<evidence type="ECO:0000256" key="11">
    <source>
        <dbReference type="SAM" id="MobiDB-lite"/>
    </source>
</evidence>
<evidence type="ECO:0000256" key="7">
    <source>
        <dbReference type="ARBA" id="ARBA00047899"/>
    </source>
</evidence>
<evidence type="ECO:0000256" key="8">
    <source>
        <dbReference type="ARBA" id="ARBA00048679"/>
    </source>
</evidence>
<evidence type="ECO:0000256" key="1">
    <source>
        <dbReference type="ARBA" id="ARBA00008874"/>
    </source>
</evidence>
<dbReference type="EC" id="2.7.11.1" evidence="2"/>
<dbReference type="GO" id="GO:0004674">
    <property type="term" value="F:protein serine/threonine kinase activity"/>
    <property type="evidence" value="ECO:0007669"/>
    <property type="project" value="UniProtKB-KW"/>
</dbReference>
<dbReference type="InterPro" id="IPR017441">
    <property type="entry name" value="Protein_kinase_ATP_BS"/>
</dbReference>
<feature type="coiled-coil region" evidence="10">
    <location>
        <begin position="712"/>
        <end position="780"/>
    </location>
</feature>
<dbReference type="InterPro" id="IPR000719">
    <property type="entry name" value="Prot_kinase_dom"/>
</dbReference>